<dbReference type="Proteomes" id="UP000677913">
    <property type="component" value="Unassembled WGS sequence"/>
</dbReference>
<dbReference type="InterPro" id="IPR008271">
    <property type="entry name" value="Ser/Thr_kinase_AS"/>
</dbReference>
<keyword evidence="5 10" id="KW-0418">Kinase</keyword>
<dbReference type="PROSITE" id="PS00107">
    <property type="entry name" value="PROTEIN_KINASE_ATP"/>
    <property type="match status" value="1"/>
</dbReference>
<keyword evidence="2" id="KW-0723">Serine/threonine-protein kinase</keyword>
<gene>
    <name evidence="10" type="ORF">KGA66_07510</name>
</gene>
<name>A0A8J7WNX6_9ACTN</name>
<evidence type="ECO:0000256" key="4">
    <source>
        <dbReference type="ARBA" id="ARBA00022741"/>
    </source>
</evidence>
<keyword evidence="11" id="KW-1185">Reference proteome</keyword>
<dbReference type="SMART" id="SM00220">
    <property type="entry name" value="S_TKc"/>
    <property type="match status" value="1"/>
</dbReference>
<dbReference type="EMBL" id="JAGSXH010000017">
    <property type="protein sequence ID" value="MBS2962884.1"/>
    <property type="molecule type" value="Genomic_DNA"/>
</dbReference>
<evidence type="ECO:0000256" key="7">
    <source>
        <dbReference type="PROSITE-ProRule" id="PRU10141"/>
    </source>
</evidence>
<keyword evidence="6 7" id="KW-0067">ATP-binding</keyword>
<feature type="binding site" evidence="7">
    <location>
        <position position="44"/>
    </location>
    <ligand>
        <name>ATP</name>
        <dbReference type="ChEBI" id="CHEBI:30616"/>
    </ligand>
</feature>
<dbReference type="Pfam" id="PF00069">
    <property type="entry name" value="Pkinase"/>
    <property type="match status" value="1"/>
</dbReference>
<dbReference type="CDD" id="cd14014">
    <property type="entry name" value="STKc_PknB_like"/>
    <property type="match status" value="1"/>
</dbReference>
<evidence type="ECO:0000256" key="6">
    <source>
        <dbReference type="ARBA" id="ARBA00022840"/>
    </source>
</evidence>
<dbReference type="GO" id="GO:0004674">
    <property type="term" value="F:protein serine/threonine kinase activity"/>
    <property type="evidence" value="ECO:0007669"/>
    <property type="project" value="UniProtKB-KW"/>
</dbReference>
<evidence type="ECO:0000313" key="11">
    <source>
        <dbReference type="Proteomes" id="UP000677913"/>
    </source>
</evidence>
<dbReference type="PANTHER" id="PTHR43289">
    <property type="entry name" value="MITOGEN-ACTIVATED PROTEIN KINASE KINASE KINASE 20-RELATED"/>
    <property type="match status" value="1"/>
</dbReference>
<feature type="domain" description="Protein kinase" evidence="9">
    <location>
        <begin position="15"/>
        <end position="275"/>
    </location>
</feature>
<reference evidence="10" key="1">
    <citation type="submission" date="2021-04" db="EMBL/GenBank/DDBJ databases">
        <title>Genome based classification of Actinospica acidithermotolerans sp. nov., an actinobacterium isolated from an Indonesian hot spring.</title>
        <authorList>
            <person name="Kusuma A.B."/>
            <person name="Putra K.E."/>
            <person name="Nafisah S."/>
            <person name="Loh J."/>
            <person name="Nouioui I."/>
            <person name="Goodfellow M."/>
        </authorList>
    </citation>
    <scope>NUCLEOTIDE SEQUENCE</scope>
    <source>
        <strain evidence="10">DSM 45618</strain>
    </source>
</reference>
<evidence type="ECO:0000256" key="8">
    <source>
        <dbReference type="SAM" id="MobiDB-lite"/>
    </source>
</evidence>
<organism evidence="10 11">
    <name type="scientific">Actinocrinis puniceicyclus</name>
    <dbReference type="NCBI Taxonomy" id="977794"/>
    <lineage>
        <taxon>Bacteria</taxon>
        <taxon>Bacillati</taxon>
        <taxon>Actinomycetota</taxon>
        <taxon>Actinomycetes</taxon>
        <taxon>Catenulisporales</taxon>
        <taxon>Actinospicaceae</taxon>
        <taxon>Actinocrinis</taxon>
    </lineage>
</organism>
<evidence type="ECO:0000256" key="1">
    <source>
        <dbReference type="ARBA" id="ARBA00012513"/>
    </source>
</evidence>
<evidence type="ECO:0000259" key="9">
    <source>
        <dbReference type="PROSITE" id="PS50011"/>
    </source>
</evidence>
<dbReference type="EC" id="2.7.11.1" evidence="1"/>
<dbReference type="PANTHER" id="PTHR43289:SF6">
    <property type="entry name" value="SERINE_THREONINE-PROTEIN KINASE NEKL-3"/>
    <property type="match status" value="1"/>
</dbReference>
<dbReference type="GO" id="GO:0005524">
    <property type="term" value="F:ATP binding"/>
    <property type="evidence" value="ECO:0007669"/>
    <property type="project" value="UniProtKB-UniRule"/>
</dbReference>
<dbReference type="RefSeq" id="WP_211466041.1">
    <property type="nucleotide sequence ID" value="NZ_JAGSXH010000017.1"/>
</dbReference>
<protein>
    <recommendedName>
        <fullName evidence="1">non-specific serine/threonine protein kinase</fullName>
        <ecNumber evidence="1">2.7.11.1</ecNumber>
    </recommendedName>
</protein>
<evidence type="ECO:0000313" key="10">
    <source>
        <dbReference type="EMBL" id="MBS2962884.1"/>
    </source>
</evidence>
<sequence length="575" mass="59608">MTAGGPGRDIVDGRFELLERLGGGGMGLVWRARDVVLQREVALKEVRSAHADALGDEDPVAAHVQRERVLREARALARLHHPNVVTIYHIVDSPQQRCPWLVMELIRGGSLEDRLGRGPLPPGEVARIGRGVLAALRAAHEAGIQHRDVKPANVLLRPDGTPVLTDFGIAALRESAALTTTGTLIGSPEYLAPERIRGVEGDPASDLWSLGMLMYVAAEGHNPLRRDTTLATIAAVLDAPLPEPRGGGPLAAVLSALLVRDPAARPDAVRLDQLLGAAERAALVTAHLAPFQPGRPGPGLPVQPAESAVRRSGPPSPDSPAHGPVPSYQGAVNGGPASAVADHRPPWPVDVAPTGPRSRRNGAFVAALTAVTVLGLSGALVWSFHGAPAAAATGNGRGAGSSVTATAPGRVPVTGATSNAAVARGSAAGGQGAGLLAPAAARSLVRLLDQKSAGGRVIELVLYPGYADAEILTAGDPTLYDDYYYRGGVIQRSGGGTVTDQVPLDLAAVNWNALPTLLAEARKRLGIAHPTSEYLVIQGGWIGQSPGIGVYLGDDYGSAYLLADFKGQVVRAYPR</sequence>
<keyword evidence="3" id="KW-0808">Transferase</keyword>
<dbReference type="PROSITE" id="PS50011">
    <property type="entry name" value="PROTEIN_KINASE_DOM"/>
    <property type="match status" value="1"/>
</dbReference>
<feature type="region of interest" description="Disordered" evidence="8">
    <location>
        <begin position="289"/>
        <end position="346"/>
    </location>
</feature>
<comment type="caution">
    <text evidence="10">The sequence shown here is derived from an EMBL/GenBank/DDBJ whole genome shotgun (WGS) entry which is preliminary data.</text>
</comment>
<dbReference type="PROSITE" id="PS00108">
    <property type="entry name" value="PROTEIN_KINASE_ST"/>
    <property type="match status" value="1"/>
</dbReference>
<dbReference type="SUPFAM" id="SSF56112">
    <property type="entry name" value="Protein kinase-like (PK-like)"/>
    <property type="match status" value="1"/>
</dbReference>
<dbReference type="InterPro" id="IPR000719">
    <property type="entry name" value="Prot_kinase_dom"/>
</dbReference>
<proteinExistence type="predicted"/>
<keyword evidence="4 7" id="KW-0547">Nucleotide-binding</keyword>
<dbReference type="InterPro" id="IPR011009">
    <property type="entry name" value="Kinase-like_dom_sf"/>
</dbReference>
<evidence type="ECO:0000256" key="2">
    <source>
        <dbReference type="ARBA" id="ARBA00022527"/>
    </source>
</evidence>
<dbReference type="Gene3D" id="3.30.200.20">
    <property type="entry name" value="Phosphorylase Kinase, domain 1"/>
    <property type="match status" value="1"/>
</dbReference>
<evidence type="ECO:0000256" key="3">
    <source>
        <dbReference type="ARBA" id="ARBA00022679"/>
    </source>
</evidence>
<dbReference type="InterPro" id="IPR017441">
    <property type="entry name" value="Protein_kinase_ATP_BS"/>
</dbReference>
<dbReference type="Gene3D" id="1.10.510.10">
    <property type="entry name" value="Transferase(Phosphotransferase) domain 1"/>
    <property type="match status" value="1"/>
</dbReference>
<accession>A0A8J7WNX6</accession>
<dbReference type="AlphaFoldDB" id="A0A8J7WNX6"/>
<evidence type="ECO:0000256" key="5">
    <source>
        <dbReference type="ARBA" id="ARBA00022777"/>
    </source>
</evidence>